<organism evidence="2 3">
    <name type="scientific">Cutaneotrichosporon cavernicola</name>
    <dbReference type="NCBI Taxonomy" id="279322"/>
    <lineage>
        <taxon>Eukaryota</taxon>
        <taxon>Fungi</taxon>
        <taxon>Dikarya</taxon>
        <taxon>Basidiomycota</taxon>
        <taxon>Agaricomycotina</taxon>
        <taxon>Tremellomycetes</taxon>
        <taxon>Trichosporonales</taxon>
        <taxon>Trichosporonaceae</taxon>
        <taxon>Cutaneotrichosporon</taxon>
    </lineage>
</organism>
<accession>A0AA48I9L8</accession>
<evidence type="ECO:0000313" key="3">
    <source>
        <dbReference type="Proteomes" id="UP001233271"/>
    </source>
</evidence>
<keyword evidence="3" id="KW-1185">Reference proteome</keyword>
<dbReference type="SUPFAM" id="SSF81606">
    <property type="entry name" value="PP2C-like"/>
    <property type="match status" value="1"/>
</dbReference>
<name>A0AA48I9L8_9TREE</name>
<dbReference type="KEGG" id="ccac:CcaHIS019_0304400"/>
<dbReference type="CDD" id="cd00143">
    <property type="entry name" value="PP2Cc"/>
    <property type="match status" value="1"/>
</dbReference>
<dbReference type="GO" id="GO:0004741">
    <property type="term" value="F:[pyruvate dehydrogenase (acetyl-transferring)]-phosphatase activity"/>
    <property type="evidence" value="ECO:0007669"/>
    <property type="project" value="TreeGrafter"/>
</dbReference>
<dbReference type="Proteomes" id="UP001233271">
    <property type="component" value="Chromosome 3"/>
</dbReference>
<feature type="domain" description="PPM-type phosphatase" evidence="1">
    <location>
        <begin position="154"/>
        <end position="543"/>
    </location>
</feature>
<proteinExistence type="predicted"/>
<dbReference type="PANTHER" id="PTHR13832">
    <property type="entry name" value="PROTEIN PHOSPHATASE 2C"/>
    <property type="match status" value="1"/>
</dbReference>
<protein>
    <recommendedName>
        <fullName evidence="1">PPM-type phosphatase domain-containing protein</fullName>
    </recommendedName>
</protein>
<dbReference type="RefSeq" id="XP_060455635.1">
    <property type="nucleotide sequence ID" value="XM_060598886.1"/>
</dbReference>
<dbReference type="GO" id="GO:0005739">
    <property type="term" value="C:mitochondrion"/>
    <property type="evidence" value="ECO:0007669"/>
    <property type="project" value="TreeGrafter"/>
</dbReference>
<dbReference type="Gene3D" id="3.60.40.10">
    <property type="entry name" value="PPM-type phosphatase domain"/>
    <property type="match status" value="1"/>
</dbReference>
<dbReference type="Pfam" id="PF00481">
    <property type="entry name" value="PP2C"/>
    <property type="match status" value="1"/>
</dbReference>
<sequence length="545" mass="59560">MLIPRAPLAISRVSLASRSTLRATPRPSPITAQGRIASYSSFEGPKVKKVVTEDTTRRNGMIAAALIAAAAGLWYWETSRMGVYPSTARRDEFTVVVGRNVNRQTLTFERKTNTEIEEMLHENEASEVPARPGNPVARWDTNSIASNEPSEDRRAADIVPRGKEGETGQRDLAFFSVIDGHAGSATSQLLSRTLHPALSLGLAGLQAGIVPGRSWYGQIYDILTWAKTWSPINISKSLEASFVKLDDHISAAPIRALPDMLTDQSDEAREKFAALAAPAAAGAVVGTALVDAENDSVYVAVTGDCRAVAGWQGPDGWRSDTLSEDQMGDNPKEVARMRAEHPPYEGDTVIRNGRVQGGLQPTRAFGDAVYKWTTVQGEAVNALIKDAGEKPRSIRPWNFTPPYVTARPVVEYRRLKGANGEKLRFIVLATDGLWDRITSEEATLLTAAYLAEKKRADVNKAKLVQEIPVKTTEPRPFPVQDLPGSGKRDQGQWVFEGDANAATHLIRNALGGGDRKLRGELLSLNGKVARYFRDDMTVTVIFFED</sequence>
<evidence type="ECO:0000313" key="2">
    <source>
        <dbReference type="EMBL" id="BEI90370.1"/>
    </source>
</evidence>
<gene>
    <name evidence="2" type="ORF">CcaverHIS019_0304400</name>
</gene>
<reference evidence="2" key="1">
    <citation type="journal article" date="2023" name="BMC Genomics">
        <title>Chromosome-level genome assemblies of Cutaneotrichosporon spp. (Trichosporonales, Basidiomycota) reveal imbalanced evolution between nucleotide sequences and chromosome synteny.</title>
        <authorList>
            <person name="Kobayashi Y."/>
            <person name="Kayamori A."/>
            <person name="Aoki K."/>
            <person name="Shiwa Y."/>
            <person name="Matsutani M."/>
            <person name="Fujita N."/>
            <person name="Sugita T."/>
            <person name="Iwasaki W."/>
            <person name="Tanaka N."/>
            <person name="Takashima M."/>
        </authorList>
    </citation>
    <scope>NUCLEOTIDE SEQUENCE</scope>
    <source>
        <strain evidence="2">HIS019</strain>
    </source>
</reference>
<evidence type="ECO:0000259" key="1">
    <source>
        <dbReference type="PROSITE" id="PS51746"/>
    </source>
</evidence>
<dbReference type="InterPro" id="IPR001932">
    <property type="entry name" value="PPM-type_phosphatase-like_dom"/>
</dbReference>
<dbReference type="GeneID" id="85494240"/>
<dbReference type="AlphaFoldDB" id="A0AA48I9L8"/>
<dbReference type="SMART" id="SM00332">
    <property type="entry name" value="PP2Cc"/>
    <property type="match status" value="1"/>
</dbReference>
<dbReference type="InterPro" id="IPR015655">
    <property type="entry name" value="PP2C"/>
</dbReference>
<dbReference type="EMBL" id="AP028214">
    <property type="protein sequence ID" value="BEI90370.1"/>
    <property type="molecule type" value="Genomic_DNA"/>
</dbReference>
<dbReference type="PANTHER" id="PTHR13832:SF792">
    <property type="entry name" value="GM14286P"/>
    <property type="match status" value="1"/>
</dbReference>
<dbReference type="PROSITE" id="PS51746">
    <property type="entry name" value="PPM_2"/>
    <property type="match status" value="1"/>
</dbReference>
<dbReference type="InterPro" id="IPR036457">
    <property type="entry name" value="PPM-type-like_dom_sf"/>
</dbReference>